<organism evidence="1 2">
    <name type="scientific">[Empedobacter] haloabium</name>
    <dbReference type="NCBI Taxonomy" id="592317"/>
    <lineage>
        <taxon>Bacteria</taxon>
        <taxon>Pseudomonadati</taxon>
        <taxon>Pseudomonadota</taxon>
        <taxon>Betaproteobacteria</taxon>
        <taxon>Burkholderiales</taxon>
        <taxon>Oxalobacteraceae</taxon>
        <taxon>Telluria group</taxon>
        <taxon>Telluria group incertae sedis</taxon>
    </lineage>
</organism>
<evidence type="ECO:0000313" key="2">
    <source>
        <dbReference type="Proteomes" id="UP000321323"/>
    </source>
</evidence>
<keyword evidence="2" id="KW-1185">Reference proteome</keyword>
<accession>A0ABZ1URR2</accession>
<protein>
    <submittedName>
        <fullName evidence="1">Uncharacterized protein</fullName>
    </submittedName>
</protein>
<gene>
    <name evidence="1" type="ORF">E7V67_009955</name>
</gene>
<name>A0ABZ1URR2_9BURK</name>
<dbReference type="Proteomes" id="UP000321323">
    <property type="component" value="Chromosome"/>
</dbReference>
<sequence>MLDLLELGLSRLQLVLTRPGLLLALLFHCSAEVFQHLARVQMLVFLRRLMSLGDADAFDQVPAALFARLARQNFISSQECARQTKAGISRFEMSALITRHTGVPQWVPGA</sequence>
<proteinExistence type="predicted"/>
<reference evidence="1 2" key="1">
    <citation type="journal article" date="2019" name="Int. J. Syst. Evol. Microbiol.">
        <title>The Draft Whole-Genome Sequence of the Antibiotic Producer Empedobacter haloabium ATCC 31962 Provides Indications for Its Taxonomic Reclassification.</title>
        <authorList>
            <person name="Miess H."/>
            <person name="Arlt P."/>
            <person name="Apel A.K."/>
            <person name="Weber T."/>
            <person name="Nieselt K."/>
            <person name="Hanssen F."/>
            <person name="Czemmel S."/>
            <person name="Nahnsen S."/>
            <person name="Gross H."/>
        </authorList>
    </citation>
    <scope>NUCLEOTIDE SEQUENCE [LARGE SCALE GENOMIC DNA]</scope>
    <source>
        <strain evidence="1 2">ATCC 31962</strain>
    </source>
</reference>
<dbReference type="EMBL" id="CP136508">
    <property type="protein sequence ID" value="WUR15402.1"/>
    <property type="molecule type" value="Genomic_DNA"/>
</dbReference>
<evidence type="ECO:0000313" key="1">
    <source>
        <dbReference type="EMBL" id="WUR15402.1"/>
    </source>
</evidence>